<dbReference type="Proteomes" id="UP000033624">
    <property type="component" value="Unassembled WGS sequence"/>
</dbReference>
<evidence type="ECO:0000256" key="1">
    <source>
        <dbReference type="SAM" id="MobiDB-lite"/>
    </source>
</evidence>
<feature type="region of interest" description="Disordered" evidence="1">
    <location>
        <begin position="27"/>
        <end position="79"/>
    </location>
</feature>
<evidence type="ECO:0000256" key="2">
    <source>
        <dbReference type="SAM" id="SignalP"/>
    </source>
</evidence>
<feature type="compositionally biased region" description="Basic and acidic residues" evidence="1">
    <location>
        <begin position="33"/>
        <end position="79"/>
    </location>
</feature>
<reference evidence="3 4" key="1">
    <citation type="submission" date="2015-02" db="EMBL/GenBank/DDBJ databases">
        <title>Mycoplasma mycoides subsp. mycoides strain:B237 Genome sequencing.</title>
        <authorList>
            <person name="Fischer A."/>
            <person name="Santana-Cruz I."/>
            <person name="Schieck E."/>
            <person name="Gourle H."/>
            <person name="Lambert M."/>
            <person name="Nadendla S."/>
            <person name="Miller R.A."/>
            <person name="Weber J."/>
            <person name="Bongcam-Rudloff E."/>
            <person name="Vashee S."/>
            <person name="Frey J."/>
            <person name="Jores J."/>
        </authorList>
    </citation>
    <scope>NUCLEOTIDE SEQUENCE [LARGE SCALE GENOMIC DNA]</scope>
    <source>
        <strain evidence="3 4">B237</strain>
    </source>
</reference>
<dbReference type="InterPro" id="IPR005046">
    <property type="entry name" value="DUF285"/>
</dbReference>
<dbReference type="NCBIfam" id="TIGR02167">
    <property type="entry name" value="Liste_lipo_26"/>
    <property type="match status" value="3"/>
</dbReference>
<protein>
    <recommendedName>
        <fullName evidence="5">Lipoprotein</fullName>
    </recommendedName>
</protein>
<evidence type="ECO:0008006" key="5">
    <source>
        <dbReference type="Google" id="ProtNLM"/>
    </source>
</evidence>
<accession>A0AAE2JT35</accession>
<dbReference type="Pfam" id="PF03382">
    <property type="entry name" value="DUF285"/>
    <property type="match status" value="1"/>
</dbReference>
<comment type="caution">
    <text evidence="3">The sequence shown here is derived from an EMBL/GenBank/DDBJ whole genome shotgun (WGS) entry which is preliminary data.</text>
</comment>
<organism evidence="3 4">
    <name type="scientific">Mycoplasma mycoides subsp. mycoides</name>
    <dbReference type="NCBI Taxonomy" id="2103"/>
    <lineage>
        <taxon>Bacteria</taxon>
        <taxon>Bacillati</taxon>
        <taxon>Mycoplasmatota</taxon>
        <taxon>Mollicutes</taxon>
        <taxon>Mycoplasmataceae</taxon>
        <taxon>Mycoplasma</taxon>
    </lineage>
</organism>
<dbReference type="KEGG" id="mmyi:mycmycITA_01060"/>
<dbReference type="NCBIfam" id="NF038029">
    <property type="entry name" value="LP_plasma"/>
    <property type="match status" value="1"/>
</dbReference>
<keyword evidence="2" id="KW-0732">Signal</keyword>
<dbReference type="EMBL" id="LAEW01000001">
    <property type="protein sequence ID" value="KJQ46249.1"/>
    <property type="molecule type" value="Genomic_DNA"/>
</dbReference>
<dbReference type="AlphaFoldDB" id="A0AAE2JT35"/>
<dbReference type="PROSITE" id="PS51257">
    <property type="entry name" value="PROKAR_LIPOPROTEIN"/>
    <property type="match status" value="1"/>
</dbReference>
<dbReference type="InterPro" id="IPR054816">
    <property type="entry name" value="Lipoprotein_mollicutes-type_CS"/>
</dbReference>
<gene>
    <name evidence="3" type="ORF">TS59_1121</name>
</gene>
<dbReference type="RefSeq" id="WP_011167149.1">
    <property type="nucleotide sequence ID" value="NZ_CP010267.1"/>
</dbReference>
<name>A0AAE2JT35_MYCMY</name>
<dbReference type="InterPro" id="IPR011889">
    <property type="entry name" value="Liste_lipo_26"/>
</dbReference>
<evidence type="ECO:0000313" key="3">
    <source>
        <dbReference type="EMBL" id="KJQ46249.1"/>
    </source>
</evidence>
<proteinExistence type="predicted"/>
<sequence length="411" mass="47345">MKKLLTILGSVGLVATTSAAVIACGDKTPSTKSAEKVENKEKTKPSEAPKKEEKKEDKNNEENQKNESKPINPENDKKNSEVIKAIVKKQEDAFATFHTRKDFLDQIKVFAKEEGIENLELADGNKDTTFVEGKNNQRNKVKLRLGSYEFDVELGDVLKDRVATKYYIENDNKKIIEDQDGQFLSLKDNEQNVVITQIGYSLKEKYVGCTNKVIQIYKMPKNTKEVPKHLPLKIKSLNNAFQKFKLKEVLNLDKWDVSNVESMNSMFYEATNFNQNISKWNTKNVKSMFYLFAAATKFNQPLNNWNVENVTNMSGMFYDATDFNQDLDKWNVSNVIDMEDMFNNAKSFNGNINNWNVGKVEKLSQMFLYATKFLQDLSEWKIKNNVAKKANIIFDSTYKLKDQVLKAWEKN</sequence>
<feature type="signal peptide" evidence="2">
    <location>
        <begin position="1"/>
        <end position="23"/>
    </location>
</feature>
<feature type="chain" id="PRO_5042059364" description="Lipoprotein" evidence="2">
    <location>
        <begin position="24"/>
        <end position="411"/>
    </location>
</feature>
<evidence type="ECO:0000313" key="4">
    <source>
        <dbReference type="Proteomes" id="UP000033624"/>
    </source>
</evidence>